<keyword evidence="5" id="KW-0223">Dioxygenase</keyword>
<protein>
    <recommendedName>
        <fullName evidence="8">uS12 prolyl 3-hydroxylase</fullName>
    </recommendedName>
</protein>
<dbReference type="InterPro" id="IPR019601">
    <property type="entry name" value="Oxoglutarate/Fe-dep_Oase_C"/>
</dbReference>
<keyword evidence="6" id="KW-0560">Oxidoreductase</keyword>
<evidence type="ECO:0000259" key="10">
    <source>
        <dbReference type="PROSITE" id="PS51471"/>
    </source>
</evidence>
<dbReference type="InterPro" id="IPR039558">
    <property type="entry name" value="TPA1/OFD1_N"/>
</dbReference>
<evidence type="ECO:0000256" key="6">
    <source>
        <dbReference type="ARBA" id="ARBA00023002"/>
    </source>
</evidence>
<sequence>MSKSETPVLNDIYNDCQITNNIKKKYRDSSTCILENYELINSPFRLLKLTDLISDSSFKDLLIKDLKELEFIRKDNDLYNLRQSCDLNNCNVESISKFVVLLRSKIEPLLSTIMGVTFNGTLSVTASLYRSGEYLLCHDDRCDDRCVAFVYYLTESENEAGGHFRMFEHNVENGQPTRVSCSLPPKANSLICFEVGNYTYHEVGEVLDENFERLSINGWFHSDSNLNKEGLNYIDPMPRLYPQISPEAPLTLNKYINKTYCAQSNIVLAQEQFEKDSFILLSDFFVSDFFKTCAESMKEITSWEVIGPANRRRYECSELESLPGPLQIMINLIRSPMFISYLKDITGLDLIPNSDEEENDKCTEMTLQIQKWTNGSYTMATDNDAFFHKSGLDMIFYFNSDLFCRGEDNYGGCTVYLASGESDSDSVSLADDSELLTVEPQDNALVLIYRTSDTVRFTKYINHYNSGLFHAISATYFEPET</sequence>
<dbReference type="GO" id="GO:0031418">
    <property type="term" value="F:L-ascorbic acid binding"/>
    <property type="evidence" value="ECO:0007669"/>
    <property type="project" value="UniProtKB-KW"/>
</dbReference>
<dbReference type="Proteomes" id="UP001461498">
    <property type="component" value="Unassembled WGS sequence"/>
</dbReference>
<dbReference type="SMART" id="SM00702">
    <property type="entry name" value="P4Hc"/>
    <property type="match status" value="1"/>
</dbReference>
<comment type="catalytic activity">
    <reaction evidence="9">
        <text>[ribosomal protein uS12]-L-proline + 2-oxoglutarate + O2 = [ribosomal protein uS12]-(3S)-3-hydroxy-L-proline + succinate + CO2</text>
        <dbReference type="Rhea" id="RHEA:54156"/>
        <dbReference type="Rhea" id="RHEA-COMP:13816"/>
        <dbReference type="Rhea" id="RHEA-COMP:13818"/>
        <dbReference type="ChEBI" id="CHEBI:15379"/>
        <dbReference type="ChEBI" id="CHEBI:16526"/>
        <dbReference type="ChEBI" id="CHEBI:16810"/>
        <dbReference type="ChEBI" id="CHEBI:30031"/>
        <dbReference type="ChEBI" id="CHEBI:50342"/>
        <dbReference type="ChEBI" id="CHEBI:85428"/>
    </reaction>
</comment>
<evidence type="ECO:0000313" key="12">
    <source>
        <dbReference type="Proteomes" id="UP001461498"/>
    </source>
</evidence>
<dbReference type="GO" id="GO:0005506">
    <property type="term" value="F:iron ion binding"/>
    <property type="evidence" value="ECO:0007669"/>
    <property type="project" value="InterPro"/>
</dbReference>
<evidence type="ECO:0000313" key="11">
    <source>
        <dbReference type="EMBL" id="KAK9507515.1"/>
    </source>
</evidence>
<feature type="domain" description="Fe2OG dioxygenase" evidence="10">
    <location>
        <begin position="117"/>
        <end position="222"/>
    </location>
</feature>
<organism evidence="11 12">
    <name type="scientific">Rhynocoris fuscipes</name>
    <dbReference type="NCBI Taxonomy" id="488301"/>
    <lineage>
        <taxon>Eukaryota</taxon>
        <taxon>Metazoa</taxon>
        <taxon>Ecdysozoa</taxon>
        <taxon>Arthropoda</taxon>
        <taxon>Hexapoda</taxon>
        <taxon>Insecta</taxon>
        <taxon>Pterygota</taxon>
        <taxon>Neoptera</taxon>
        <taxon>Paraneoptera</taxon>
        <taxon>Hemiptera</taxon>
        <taxon>Heteroptera</taxon>
        <taxon>Panheteroptera</taxon>
        <taxon>Cimicomorpha</taxon>
        <taxon>Reduviidae</taxon>
        <taxon>Harpactorinae</taxon>
        <taxon>Harpactorini</taxon>
        <taxon>Rhynocoris</taxon>
    </lineage>
</organism>
<proteinExistence type="inferred from homology"/>
<dbReference type="GO" id="GO:0031543">
    <property type="term" value="F:peptidyl-proline dioxygenase activity"/>
    <property type="evidence" value="ECO:0007669"/>
    <property type="project" value="UniProtKB-ARBA"/>
</dbReference>
<evidence type="ECO:0000256" key="9">
    <source>
        <dbReference type="ARBA" id="ARBA00047444"/>
    </source>
</evidence>
<dbReference type="PANTHER" id="PTHR12117">
    <property type="entry name" value="HISTONE ACETYLTRANSFERASE COMPLEX"/>
    <property type="match status" value="1"/>
</dbReference>
<evidence type="ECO:0000256" key="2">
    <source>
        <dbReference type="ARBA" id="ARBA00007443"/>
    </source>
</evidence>
<dbReference type="AlphaFoldDB" id="A0AAW1DBM9"/>
<evidence type="ECO:0000256" key="8">
    <source>
        <dbReference type="ARBA" id="ARBA00029938"/>
    </source>
</evidence>
<dbReference type="InterPro" id="IPR005123">
    <property type="entry name" value="Oxoglu/Fe-dep_dioxygenase_dom"/>
</dbReference>
<dbReference type="PANTHER" id="PTHR12117:SF0">
    <property type="entry name" value="PROLYL 3-HYDROXYLASE OGFOD1"/>
    <property type="match status" value="1"/>
</dbReference>
<dbReference type="PROSITE" id="PS51471">
    <property type="entry name" value="FE2OG_OXY"/>
    <property type="match status" value="1"/>
</dbReference>
<dbReference type="Gene3D" id="2.60.120.620">
    <property type="entry name" value="q2cbj1_9rhob like domain"/>
    <property type="match status" value="2"/>
</dbReference>
<evidence type="ECO:0000256" key="4">
    <source>
        <dbReference type="ARBA" id="ARBA00022896"/>
    </source>
</evidence>
<comment type="cofactor">
    <cofactor evidence="1">
        <name>L-ascorbate</name>
        <dbReference type="ChEBI" id="CHEBI:38290"/>
    </cofactor>
</comment>
<dbReference type="InterPro" id="IPR051842">
    <property type="entry name" value="uS12_prolyl_hydroxylase"/>
</dbReference>
<keyword evidence="12" id="KW-1185">Reference proteome</keyword>
<dbReference type="GO" id="GO:0005737">
    <property type="term" value="C:cytoplasm"/>
    <property type="evidence" value="ECO:0007669"/>
    <property type="project" value="TreeGrafter"/>
</dbReference>
<keyword evidence="3" id="KW-0479">Metal-binding</keyword>
<dbReference type="Pfam" id="PF10637">
    <property type="entry name" value="Ofd1_CTDD"/>
    <property type="match status" value="1"/>
</dbReference>
<dbReference type="EMBL" id="JAPXFL010000004">
    <property type="protein sequence ID" value="KAK9507515.1"/>
    <property type="molecule type" value="Genomic_DNA"/>
</dbReference>
<dbReference type="GO" id="GO:0006449">
    <property type="term" value="P:regulation of translational termination"/>
    <property type="evidence" value="ECO:0007669"/>
    <property type="project" value="TreeGrafter"/>
</dbReference>
<keyword evidence="7" id="KW-0408">Iron</keyword>
<evidence type="ECO:0000256" key="5">
    <source>
        <dbReference type="ARBA" id="ARBA00022964"/>
    </source>
</evidence>
<evidence type="ECO:0000256" key="1">
    <source>
        <dbReference type="ARBA" id="ARBA00001961"/>
    </source>
</evidence>
<reference evidence="11 12" key="1">
    <citation type="submission" date="2022-12" db="EMBL/GenBank/DDBJ databases">
        <title>Chromosome-level genome assembly of true bugs.</title>
        <authorList>
            <person name="Ma L."/>
            <person name="Li H."/>
        </authorList>
    </citation>
    <scope>NUCLEOTIDE SEQUENCE [LARGE SCALE GENOMIC DNA]</scope>
    <source>
        <strain evidence="11">Lab_2022b</strain>
    </source>
</reference>
<gene>
    <name evidence="11" type="ORF">O3M35_007355</name>
</gene>
<keyword evidence="4" id="KW-0847">Vitamin C</keyword>
<comment type="similarity">
    <text evidence="2">Belongs to the TPA1 family.</text>
</comment>
<evidence type="ECO:0000256" key="7">
    <source>
        <dbReference type="ARBA" id="ARBA00023004"/>
    </source>
</evidence>
<name>A0AAW1DBM9_9HEMI</name>
<accession>A0AAW1DBM9</accession>
<comment type="caution">
    <text evidence="11">The sequence shown here is derived from an EMBL/GenBank/DDBJ whole genome shotgun (WGS) entry which is preliminary data.</text>
</comment>
<dbReference type="InterPro" id="IPR006620">
    <property type="entry name" value="Pro_4_hyd_alph"/>
</dbReference>
<evidence type="ECO:0000256" key="3">
    <source>
        <dbReference type="ARBA" id="ARBA00022723"/>
    </source>
</evidence>
<dbReference type="Pfam" id="PF13661">
    <property type="entry name" value="2OG-FeII_Oxy_4"/>
    <property type="match status" value="1"/>
</dbReference>